<dbReference type="EMBL" id="VUMU01000006">
    <property type="protein sequence ID" value="MST57919.1"/>
    <property type="molecule type" value="Genomic_DNA"/>
</dbReference>
<name>A0A6L5YIC1_9FIRM</name>
<sequence>MPKTNLLKTEAARKNYASRARAGIKRHIELSKVPEDKIAAKQNVQVRTLMNRIEDPGSMRLRDLWDLAEIIDAPVGELAGGDLPEEMLAKLLQQKLL</sequence>
<evidence type="ECO:0008006" key="3">
    <source>
        <dbReference type="Google" id="ProtNLM"/>
    </source>
</evidence>
<proteinExistence type="predicted"/>
<dbReference type="Proteomes" id="UP000476055">
    <property type="component" value="Unassembled WGS sequence"/>
</dbReference>
<dbReference type="RefSeq" id="WP_154496047.1">
    <property type="nucleotide sequence ID" value="NZ_VUMU01000006.1"/>
</dbReference>
<gene>
    <name evidence="1" type="ORF">FYJ59_06615</name>
</gene>
<evidence type="ECO:0000313" key="2">
    <source>
        <dbReference type="Proteomes" id="UP000476055"/>
    </source>
</evidence>
<comment type="caution">
    <text evidence="1">The sequence shown here is derived from an EMBL/GenBank/DDBJ whole genome shotgun (WGS) entry which is preliminary data.</text>
</comment>
<reference evidence="1 2" key="1">
    <citation type="submission" date="2019-08" db="EMBL/GenBank/DDBJ databases">
        <title>In-depth cultivation of the pig gut microbiome towards novel bacterial diversity and tailored functional studies.</title>
        <authorList>
            <person name="Wylensek D."/>
            <person name="Hitch T.C.A."/>
            <person name="Clavel T."/>
        </authorList>
    </citation>
    <scope>NUCLEOTIDE SEQUENCE [LARGE SCALE GENOMIC DNA]</scope>
    <source>
        <strain evidence="1 2">WCA3-601-WT-6H</strain>
    </source>
</reference>
<accession>A0A6L5YIC1</accession>
<dbReference type="AlphaFoldDB" id="A0A6L5YIC1"/>
<organism evidence="1 2">
    <name type="scientific">Waltera intestinalis</name>
    <dbReference type="NCBI Taxonomy" id="2606635"/>
    <lineage>
        <taxon>Bacteria</taxon>
        <taxon>Bacillati</taxon>
        <taxon>Bacillota</taxon>
        <taxon>Clostridia</taxon>
        <taxon>Lachnospirales</taxon>
        <taxon>Lachnospiraceae</taxon>
        <taxon>Waltera</taxon>
    </lineage>
</organism>
<protein>
    <recommendedName>
        <fullName evidence="3">XRE family transcriptional regulator</fullName>
    </recommendedName>
</protein>
<evidence type="ECO:0000313" key="1">
    <source>
        <dbReference type="EMBL" id="MST57919.1"/>
    </source>
</evidence>
<keyword evidence="2" id="KW-1185">Reference proteome</keyword>